<evidence type="ECO:0000313" key="5">
    <source>
        <dbReference type="Proteomes" id="UP000830375"/>
    </source>
</evidence>
<dbReference type="InterPro" id="IPR036179">
    <property type="entry name" value="Ig-like_dom_sf"/>
</dbReference>
<dbReference type="InterPro" id="IPR013106">
    <property type="entry name" value="Ig_V-set"/>
</dbReference>
<dbReference type="Gene3D" id="2.60.40.10">
    <property type="entry name" value="Immunoglobulins"/>
    <property type="match status" value="8"/>
</dbReference>
<feature type="transmembrane region" description="Helical" evidence="2">
    <location>
        <begin position="89"/>
        <end position="109"/>
    </location>
</feature>
<keyword evidence="2" id="KW-1133">Transmembrane helix</keyword>
<dbReference type="Proteomes" id="UP000830375">
    <property type="component" value="Unassembled WGS sequence"/>
</dbReference>
<evidence type="ECO:0000256" key="1">
    <source>
        <dbReference type="SAM" id="MobiDB-lite"/>
    </source>
</evidence>
<feature type="transmembrane region" description="Helical" evidence="2">
    <location>
        <begin position="557"/>
        <end position="580"/>
    </location>
</feature>
<keyword evidence="2" id="KW-0812">Transmembrane</keyword>
<dbReference type="SMART" id="SM00409">
    <property type="entry name" value="IG"/>
    <property type="match status" value="6"/>
</dbReference>
<organism evidence="4 5">
    <name type="scientific">Labeo rohita</name>
    <name type="common">Indian major carp</name>
    <name type="synonym">Cyprinus rohita</name>
    <dbReference type="NCBI Taxonomy" id="84645"/>
    <lineage>
        <taxon>Eukaryota</taxon>
        <taxon>Metazoa</taxon>
        <taxon>Chordata</taxon>
        <taxon>Craniata</taxon>
        <taxon>Vertebrata</taxon>
        <taxon>Euteleostomi</taxon>
        <taxon>Actinopterygii</taxon>
        <taxon>Neopterygii</taxon>
        <taxon>Teleostei</taxon>
        <taxon>Ostariophysi</taxon>
        <taxon>Cypriniformes</taxon>
        <taxon>Cyprinidae</taxon>
        <taxon>Labeoninae</taxon>
        <taxon>Labeonini</taxon>
        <taxon>Labeo</taxon>
    </lineage>
</organism>
<dbReference type="PANTHER" id="PTHR21063">
    <property type="entry name" value="LFA-3"/>
    <property type="match status" value="1"/>
</dbReference>
<feature type="transmembrane region" description="Helical" evidence="2">
    <location>
        <begin position="169"/>
        <end position="192"/>
    </location>
</feature>
<reference evidence="4 5" key="1">
    <citation type="submission" date="2022-01" db="EMBL/GenBank/DDBJ databases">
        <title>A high-quality chromosome-level genome assembly of rohu carp, Labeo rohita.</title>
        <authorList>
            <person name="Arick M.A. II"/>
            <person name="Hsu C.-Y."/>
            <person name="Magbanua Z."/>
            <person name="Pechanova O."/>
            <person name="Grover C."/>
            <person name="Miller E."/>
            <person name="Thrash A."/>
            <person name="Ezzel L."/>
            <person name="Alam S."/>
            <person name="Benzie J."/>
            <person name="Hamilton M."/>
            <person name="Karsi A."/>
            <person name="Lawrence M.L."/>
            <person name="Peterson D.G."/>
        </authorList>
    </citation>
    <scope>NUCLEOTIDE SEQUENCE [LARGE SCALE GENOMIC DNA]</scope>
    <source>
        <strain evidence="5">BAU-BD-2019</strain>
        <tissue evidence="4">Blood</tissue>
    </source>
</reference>
<dbReference type="InterPro" id="IPR003599">
    <property type="entry name" value="Ig_sub"/>
</dbReference>
<evidence type="ECO:0000259" key="3">
    <source>
        <dbReference type="PROSITE" id="PS50835"/>
    </source>
</evidence>
<name>A0ABQ8LJB2_LABRO</name>
<feature type="domain" description="Ig-like" evidence="3">
    <location>
        <begin position="1"/>
        <end position="148"/>
    </location>
</feature>
<dbReference type="Pfam" id="PF07686">
    <property type="entry name" value="V-set"/>
    <property type="match status" value="2"/>
</dbReference>
<dbReference type="InterPro" id="IPR007110">
    <property type="entry name" value="Ig-like_dom"/>
</dbReference>
<feature type="domain" description="Ig-like" evidence="3">
    <location>
        <begin position="1136"/>
        <end position="1237"/>
    </location>
</feature>
<feature type="region of interest" description="Disordered" evidence="1">
    <location>
        <begin position="590"/>
        <end position="618"/>
    </location>
</feature>
<feature type="domain" description="Ig-like" evidence="3">
    <location>
        <begin position="459"/>
        <end position="544"/>
    </location>
</feature>
<feature type="domain" description="Ig-like" evidence="3">
    <location>
        <begin position="876"/>
        <end position="962"/>
    </location>
</feature>
<dbReference type="PROSITE" id="PS50835">
    <property type="entry name" value="IG_LIKE"/>
    <property type="match status" value="5"/>
</dbReference>
<feature type="domain" description="Ig-like" evidence="3">
    <location>
        <begin position="642"/>
        <end position="751"/>
    </location>
</feature>
<dbReference type="PANTHER" id="PTHR21063:SF4">
    <property type="entry name" value="CD48 ANTIGEN-RELATED"/>
    <property type="match status" value="1"/>
</dbReference>
<keyword evidence="2" id="KW-0472">Membrane</keyword>
<feature type="compositionally biased region" description="Polar residues" evidence="1">
    <location>
        <begin position="608"/>
        <end position="618"/>
    </location>
</feature>
<evidence type="ECO:0000256" key="2">
    <source>
        <dbReference type="SAM" id="Phobius"/>
    </source>
</evidence>
<dbReference type="EMBL" id="JACTAM010000022">
    <property type="protein sequence ID" value="KAI2650754.1"/>
    <property type="molecule type" value="Genomic_DNA"/>
</dbReference>
<dbReference type="CDD" id="cd00096">
    <property type="entry name" value="Ig"/>
    <property type="match status" value="1"/>
</dbReference>
<accession>A0ABQ8LJB2</accession>
<feature type="transmembrane region" description="Helical" evidence="2">
    <location>
        <begin position="978"/>
        <end position="999"/>
    </location>
</feature>
<keyword evidence="5" id="KW-1185">Reference proteome</keyword>
<evidence type="ECO:0000313" key="4">
    <source>
        <dbReference type="EMBL" id="KAI2650754.1"/>
    </source>
</evidence>
<sequence>MEGDSITLHTDLTEVQKVELIWWTYGPDSNPIAQLNTLYNRISLFVLNGRFRGRLKLDDQTGSLTITNITTEHAGLYELQIVGGNKQRLFTMFIVIIIIIIIILFTVVFSGESSSLSLPLEVEYQDKNTYSCVINNPISNQTQHLDISKLCHACSVDASGFHPEEGLPFSHVVLISVVVVVTVLVMAAVGMFRNYWKYRKTDKPSDDLAETDELKTVSVNVGGTVILNTGVTAIQSFDVLQWRFGDLNADSTNPFVVFARLNEPNNFDSPGHDETFRHRVQLDKQNGDLTIIDIRDTDFGIYKLNIRDERNVITKAFIIQDSSENGVDASEQPLMNGEIFENRCVFGVDEVKSLSVMEGDSVTLHTDVTEIQTADLITWTFGPESTRIAQINRLVNKISYYDVLGGRFTDRLKLNKQTGSLTITNTTTEHTGLYGFLQIIGGQEVSPKKISIIVSTRLPVPVISSNSSQCSSSSSSCSLLCSVENVGHVTLSWYKGNSLLSSISVSDLSISLSLPLEVEYEDKNTYSCVINSPISNQTQHLDIGQLCHTCSGLSAGYIALVCFCALAVTAAMTVLCGIFYCYHHRTSNQAGQPDGEEHIRLNNADGETPNQEGQSQNSGQLEAKWVLFNKNRPDKFNPCLFPDSFVEKDEIKSVSAMEGQTVTLHTDVTKIQENELVRWKFADSKLYKLAEFFVIAKWDKTNNEEYLHDEEKFKDRLQLDHNTGSLTITNITPEHYGHYKLHITSEGQKISKTFNLVAHVSVFGVTDEVKSVSVMEGNSVTLYTDLTEIQKAHLILWTFGSDSTRIVQINRMANKISLYDNVLDGRFRGRLKVDHQNGSLTITKITNEHAGIYRFLQIIDGTEVLPKKFSIVVSAPMPIPDIFRDCSSSSSQQICSLVCSVVNVNDVTLSWYKGNSLLSSISASDLSISLSLPLEVEYQDKNIYSCVINNPISNHTQHLDISELCHTCSAPGLSTGHIALVCICALAVAAVLCGIYYYCQRKTCKCPDKRAPGNNGDIHQPTDANGETSNDDRCSKNGAVPLLAAEVDAGGNMSVQEGDLETSVLLKEDKITSKPVIEGQCVTLHTDLSKIREFDMIWWKFADSKECSCAKFVLIATLNKTNNEYGRCCHRKNVYPASANPEARNTEVVEGIERSSVILDCSHRRIELEEKQLTLHWRHNDTRNVYDIINGNVSIKEQDPAYKNRATVLHEELKKGHVFLNLTDLQLSDGGTYLCFVPALGIDHSTQLVVKGV</sequence>
<dbReference type="SUPFAM" id="SSF48726">
    <property type="entry name" value="Immunoglobulin"/>
    <property type="match status" value="8"/>
</dbReference>
<dbReference type="InterPro" id="IPR013783">
    <property type="entry name" value="Ig-like_fold"/>
</dbReference>
<gene>
    <name evidence="4" type="ORF">H4Q32_000815</name>
</gene>
<proteinExistence type="predicted"/>
<protein>
    <submittedName>
        <fullName evidence="4">SLAM family member 5</fullName>
    </submittedName>
</protein>
<comment type="caution">
    <text evidence="4">The sequence shown here is derived from an EMBL/GenBank/DDBJ whole genome shotgun (WGS) entry which is preliminary data.</text>
</comment>